<gene>
    <name evidence="2" type="ORF">H0H81_001676</name>
</gene>
<evidence type="ECO:0000313" key="2">
    <source>
        <dbReference type="EMBL" id="KAG5634519.1"/>
    </source>
</evidence>
<dbReference type="Proteomes" id="UP000717328">
    <property type="component" value="Unassembled WGS sequence"/>
</dbReference>
<reference evidence="2" key="1">
    <citation type="submission" date="2021-02" db="EMBL/GenBank/DDBJ databases">
        <authorList>
            <person name="Nieuwenhuis M."/>
            <person name="Van De Peppel L.J.J."/>
        </authorList>
    </citation>
    <scope>NUCLEOTIDE SEQUENCE</scope>
    <source>
        <strain evidence="2">D49</strain>
    </source>
</reference>
<name>A0A9P7FPE8_9AGAR</name>
<comment type="caution">
    <text evidence="2">The sequence shown here is derived from an EMBL/GenBank/DDBJ whole genome shotgun (WGS) entry which is preliminary data.</text>
</comment>
<keyword evidence="3" id="KW-1185">Reference proteome</keyword>
<sequence>MAPSKKSSSGQPAKATHPSQVTGSGNSGNTNTEEATVSRSNLKPDDPSPRSEQPQALLSPPTESKNNGPSSVACSGFASKTDFNFSKDSNPINWLLDRTVLRIGKFQLPMPGNNDKHSGSVATAVKEINAMCKLYDEETSFPQFCNPNIINGFEPINVLKAKLKKGYADALKVKKLKASMVLLLEGEEKILESRLNLLLQHSQAAFELNAASTTHFCAALEINYRAPWDNLISKFCVVSDDYLSSPNFLLVPCLLLCESILTNRFTVLRKERTVNLLRNEAIDTVSKALLAEPMDRDQILSQLLGKYQETADFKLWIYQKICEMKVEDYHTISELELLNVMGAAQRDKDTLDRLKINDLVEAIKVHESAAEPSKGTADAALVLPVALASAFPKHGVTTVKEIESAINMAGLVRYSSITGIRVSKGASTNNHNSEYHLRLPVLMVEYKKANRDFKQAVNQVCMYCVSSLHFMAALGHPDCTIFGVATWGTVGFVLMAWYDATVSVI</sequence>
<accession>A0A9P7FPE8</accession>
<protein>
    <submittedName>
        <fullName evidence="2">Uncharacterized protein</fullName>
    </submittedName>
</protein>
<dbReference type="OrthoDB" id="2919059at2759"/>
<feature type="compositionally biased region" description="Polar residues" evidence="1">
    <location>
        <begin position="1"/>
        <end position="41"/>
    </location>
</feature>
<dbReference type="EMBL" id="JABCKI010006370">
    <property type="protein sequence ID" value="KAG5634519.1"/>
    <property type="molecule type" value="Genomic_DNA"/>
</dbReference>
<feature type="compositionally biased region" description="Polar residues" evidence="1">
    <location>
        <begin position="50"/>
        <end position="73"/>
    </location>
</feature>
<dbReference type="AlphaFoldDB" id="A0A9P7FPE8"/>
<reference evidence="2" key="2">
    <citation type="submission" date="2021-10" db="EMBL/GenBank/DDBJ databases">
        <title>Phylogenomics reveals ancestral predisposition of the termite-cultivated fungus Termitomyces towards a domesticated lifestyle.</title>
        <authorList>
            <person name="Auxier B."/>
            <person name="Grum-Grzhimaylo A."/>
            <person name="Cardenas M.E."/>
            <person name="Lodge J.D."/>
            <person name="Laessoe T."/>
            <person name="Pedersen O."/>
            <person name="Smith M.E."/>
            <person name="Kuyper T.W."/>
            <person name="Franco-Molano E.A."/>
            <person name="Baroni T.J."/>
            <person name="Aanen D.K."/>
        </authorList>
    </citation>
    <scope>NUCLEOTIDE SEQUENCE</scope>
    <source>
        <strain evidence="2">D49</strain>
    </source>
</reference>
<evidence type="ECO:0000256" key="1">
    <source>
        <dbReference type="SAM" id="MobiDB-lite"/>
    </source>
</evidence>
<feature type="region of interest" description="Disordered" evidence="1">
    <location>
        <begin position="1"/>
        <end position="73"/>
    </location>
</feature>
<proteinExistence type="predicted"/>
<organism evidence="2 3">
    <name type="scientific">Sphagnurus paluster</name>
    <dbReference type="NCBI Taxonomy" id="117069"/>
    <lineage>
        <taxon>Eukaryota</taxon>
        <taxon>Fungi</taxon>
        <taxon>Dikarya</taxon>
        <taxon>Basidiomycota</taxon>
        <taxon>Agaricomycotina</taxon>
        <taxon>Agaricomycetes</taxon>
        <taxon>Agaricomycetidae</taxon>
        <taxon>Agaricales</taxon>
        <taxon>Tricholomatineae</taxon>
        <taxon>Lyophyllaceae</taxon>
        <taxon>Sphagnurus</taxon>
    </lineage>
</organism>
<evidence type="ECO:0000313" key="3">
    <source>
        <dbReference type="Proteomes" id="UP000717328"/>
    </source>
</evidence>